<dbReference type="SUPFAM" id="SSF140931">
    <property type="entry name" value="Fic-like"/>
    <property type="match status" value="1"/>
</dbReference>
<evidence type="ECO:0000313" key="5">
    <source>
        <dbReference type="EMBL" id="MYD90245.1"/>
    </source>
</evidence>
<evidence type="ECO:0000256" key="1">
    <source>
        <dbReference type="PIRSR" id="PIRSR640198-1"/>
    </source>
</evidence>
<evidence type="ECO:0000256" key="2">
    <source>
        <dbReference type="PIRSR" id="PIRSR640198-2"/>
    </source>
</evidence>
<keyword evidence="2" id="KW-0067">ATP-binding</keyword>
<reference evidence="5" key="1">
    <citation type="submission" date="2019-09" db="EMBL/GenBank/DDBJ databases">
        <title>Characterisation of the sponge microbiome using genome-centric metagenomics.</title>
        <authorList>
            <person name="Engelberts J.P."/>
            <person name="Robbins S.J."/>
            <person name="De Goeij J.M."/>
            <person name="Aranda M."/>
            <person name="Bell S.C."/>
            <person name="Webster N.S."/>
        </authorList>
    </citation>
    <scope>NUCLEOTIDE SEQUENCE</scope>
    <source>
        <strain evidence="5">SB0662_bin_9</strain>
    </source>
</reference>
<organism evidence="5">
    <name type="scientific">Caldilineaceae bacterium SB0662_bin_9</name>
    <dbReference type="NCBI Taxonomy" id="2605258"/>
    <lineage>
        <taxon>Bacteria</taxon>
        <taxon>Bacillati</taxon>
        <taxon>Chloroflexota</taxon>
        <taxon>Caldilineae</taxon>
        <taxon>Caldilineales</taxon>
        <taxon>Caldilineaceae</taxon>
    </lineage>
</organism>
<proteinExistence type="predicted"/>
<dbReference type="PANTHER" id="PTHR13504">
    <property type="entry name" value="FIDO DOMAIN-CONTAINING PROTEIN DDB_G0283145"/>
    <property type="match status" value="1"/>
</dbReference>
<keyword evidence="2" id="KW-0547">Nucleotide-binding</keyword>
<dbReference type="PROSITE" id="PS51459">
    <property type="entry name" value="FIDO"/>
    <property type="match status" value="1"/>
</dbReference>
<dbReference type="EMBL" id="VXPY01000053">
    <property type="protein sequence ID" value="MYD90245.1"/>
    <property type="molecule type" value="Genomic_DNA"/>
</dbReference>
<gene>
    <name evidence="5" type="ORF">F4Y08_07885</name>
</gene>
<dbReference type="InterPro" id="IPR036597">
    <property type="entry name" value="Fido-like_dom_sf"/>
</dbReference>
<feature type="binding site" evidence="2">
    <location>
        <position position="469"/>
    </location>
    <ligand>
        <name>ATP</name>
        <dbReference type="ChEBI" id="CHEBI:30616"/>
    </ligand>
</feature>
<dbReference type="InterPro" id="IPR003812">
    <property type="entry name" value="Fido"/>
</dbReference>
<comment type="caution">
    <text evidence="5">The sequence shown here is derived from an EMBL/GenBank/DDBJ whole genome shotgun (WGS) entry which is preliminary data.</text>
</comment>
<dbReference type="Gene3D" id="1.10.3290.10">
    <property type="entry name" value="Fido-like domain"/>
    <property type="match status" value="1"/>
</dbReference>
<feature type="site" description="Important for autoinhibition of adenylyltransferase activity" evidence="3">
    <location>
        <position position="282"/>
    </location>
</feature>
<feature type="active site" evidence="1">
    <location>
        <position position="425"/>
    </location>
</feature>
<evidence type="ECO:0000259" key="4">
    <source>
        <dbReference type="PROSITE" id="PS51459"/>
    </source>
</evidence>
<dbReference type="InterPro" id="IPR040198">
    <property type="entry name" value="Fido_containing"/>
</dbReference>
<dbReference type="PANTHER" id="PTHR13504:SF38">
    <property type="entry name" value="FIDO DOMAIN-CONTAINING PROTEIN"/>
    <property type="match status" value="1"/>
</dbReference>
<sequence>MDETQACSTRPCGDATVGVDKGQKRNRLRAVAEKHEAKGNHRKADNIRCHNLGRNKWNRRKRRHKKRARNLLCHAAHAVVDKADTIACEDLTAPMKSAKDRHKDTNRRLSGWVKGATSMSRHRGSAPALVNPDCTSQIDSCTGLLQGQRKGDGLHCIDGVVPDADANAACNIPARLYDDEIAQYTPFREVKALLAERTQDSSCGGLQPRPHQPRANYPRRYRNVPVEGTGLDMTSFETPVSAAELRDLHLEWQDVAFSDANAESTYLKTEMLRHNWNSNRIEGSPMPYTDMVHLILNDYVAPAVDYRWHEESVGHFEALEQLADLEADVRWDEDDLKSLHRQIMVRDRIRRETGGSYVVRAGEFKILPNMVMTSEGEPHVFTMPEDVPSHLRKFLADYNARLARAATDDIALELAEVHIGFANIHPFMDGNGRVTRLLMGVAADSFGYPNPVIAFQDRDCYMASLVPGNRGDPGALRDFLSVCIKRSLKFGLACKKGLCETGWRNLHGDPDMPTGNPLRQSGVRSSRNLADNLIHALSRNDDLIGTVAMPRQPDGPTADTP</sequence>
<protein>
    <submittedName>
        <fullName evidence="5">Fic family protein</fullName>
    </submittedName>
</protein>
<feature type="domain" description="Fido" evidence="4">
    <location>
        <begin position="331"/>
        <end position="485"/>
    </location>
</feature>
<dbReference type="GO" id="GO:0005524">
    <property type="term" value="F:ATP binding"/>
    <property type="evidence" value="ECO:0007669"/>
    <property type="project" value="UniProtKB-KW"/>
</dbReference>
<evidence type="ECO:0000256" key="3">
    <source>
        <dbReference type="PIRSR" id="PIRSR640198-3"/>
    </source>
</evidence>
<accession>A0A6B1DTW2</accession>
<dbReference type="Pfam" id="PF02661">
    <property type="entry name" value="Fic"/>
    <property type="match status" value="1"/>
</dbReference>
<dbReference type="AlphaFoldDB" id="A0A6B1DTW2"/>
<feature type="binding site" evidence="2">
    <location>
        <begin position="429"/>
        <end position="436"/>
    </location>
    <ligand>
        <name>ATP</name>
        <dbReference type="ChEBI" id="CHEBI:30616"/>
    </ligand>
</feature>
<name>A0A6B1DTW2_9CHLR</name>